<feature type="domain" description="RRM" evidence="3">
    <location>
        <begin position="60"/>
        <end position="138"/>
    </location>
</feature>
<dbReference type="AlphaFoldDB" id="A0A0M0LRZ3"/>
<evidence type="ECO:0000259" key="3">
    <source>
        <dbReference type="PROSITE" id="PS50102"/>
    </source>
</evidence>
<dbReference type="InterPro" id="IPR050502">
    <property type="entry name" value="Euk_RNA-bind_prot"/>
</dbReference>
<organism evidence="4 5">
    <name type="scientific">Chrysochromulina tobinii</name>
    <dbReference type="NCBI Taxonomy" id="1460289"/>
    <lineage>
        <taxon>Eukaryota</taxon>
        <taxon>Haptista</taxon>
        <taxon>Haptophyta</taxon>
        <taxon>Prymnesiophyceae</taxon>
        <taxon>Prymnesiales</taxon>
        <taxon>Chrysochromulinaceae</taxon>
        <taxon>Chrysochromulina</taxon>
    </lineage>
</organism>
<dbReference type="GO" id="GO:0003729">
    <property type="term" value="F:mRNA binding"/>
    <property type="evidence" value="ECO:0007669"/>
    <property type="project" value="TreeGrafter"/>
</dbReference>
<dbReference type="PANTHER" id="PTHR48025">
    <property type="entry name" value="OS02G0815200 PROTEIN"/>
    <property type="match status" value="1"/>
</dbReference>
<protein>
    <submittedName>
        <fullName evidence="4">Cug-bp-and etr-3-like protein</fullName>
    </submittedName>
</protein>
<sequence length="148" mass="16132">MFYPTAAQPMPYAYGALPPYGGYAPPMHPPAAQHEKPPIHKAHNPPLAINAENKRGPKGANLALFCIPNSYTDQQVYDLATPHGNVLFAQVSTHRDTGLSRGYAFVSYETVEEANVAMSALHNLAIEGRALRCEVARSDREQGGSRPY</sequence>
<dbReference type="PANTHER" id="PTHR48025:SF1">
    <property type="entry name" value="RRM DOMAIN-CONTAINING PROTEIN"/>
    <property type="match status" value="1"/>
</dbReference>
<dbReference type="GO" id="GO:0005634">
    <property type="term" value="C:nucleus"/>
    <property type="evidence" value="ECO:0007669"/>
    <property type="project" value="TreeGrafter"/>
</dbReference>
<name>A0A0M0LRZ3_9EUKA</name>
<evidence type="ECO:0000313" key="4">
    <source>
        <dbReference type="EMBL" id="KOO53819.1"/>
    </source>
</evidence>
<dbReference type="PROSITE" id="PS50102">
    <property type="entry name" value="RRM"/>
    <property type="match status" value="1"/>
</dbReference>
<dbReference type="InterPro" id="IPR012677">
    <property type="entry name" value="Nucleotide-bd_a/b_plait_sf"/>
</dbReference>
<dbReference type="OrthoDB" id="410044at2759"/>
<dbReference type="SMART" id="SM00360">
    <property type="entry name" value="RRM"/>
    <property type="match status" value="1"/>
</dbReference>
<reference evidence="5" key="1">
    <citation type="journal article" date="2015" name="PLoS Genet.">
        <title>Genome Sequence and Transcriptome Analyses of Chrysochromulina tobin: Metabolic Tools for Enhanced Algal Fitness in the Prominent Order Prymnesiales (Haptophyceae).</title>
        <authorList>
            <person name="Hovde B.T."/>
            <person name="Deodato C.R."/>
            <person name="Hunsperger H.M."/>
            <person name="Ryken S.A."/>
            <person name="Yost W."/>
            <person name="Jha R.K."/>
            <person name="Patterson J."/>
            <person name="Monnat R.J. Jr."/>
            <person name="Barlow S.B."/>
            <person name="Starkenburg S.R."/>
            <person name="Cattolico R.A."/>
        </authorList>
    </citation>
    <scope>NUCLEOTIDE SEQUENCE</scope>
    <source>
        <strain evidence="5">CCMP291</strain>
    </source>
</reference>
<evidence type="ECO:0000256" key="2">
    <source>
        <dbReference type="PROSITE-ProRule" id="PRU00176"/>
    </source>
</evidence>
<dbReference type="Gene3D" id="3.30.70.330">
    <property type="match status" value="1"/>
</dbReference>
<keyword evidence="5" id="KW-1185">Reference proteome</keyword>
<dbReference type="Pfam" id="PF00076">
    <property type="entry name" value="RRM_1"/>
    <property type="match status" value="1"/>
</dbReference>
<keyword evidence="1 2" id="KW-0694">RNA-binding</keyword>
<dbReference type="Proteomes" id="UP000037460">
    <property type="component" value="Unassembled WGS sequence"/>
</dbReference>
<evidence type="ECO:0000256" key="1">
    <source>
        <dbReference type="ARBA" id="ARBA00022884"/>
    </source>
</evidence>
<accession>A0A0M0LRZ3</accession>
<proteinExistence type="predicted"/>
<dbReference type="InterPro" id="IPR035979">
    <property type="entry name" value="RBD_domain_sf"/>
</dbReference>
<dbReference type="EMBL" id="JWZX01000045">
    <property type="protein sequence ID" value="KOO53819.1"/>
    <property type="molecule type" value="Genomic_DNA"/>
</dbReference>
<evidence type="ECO:0000313" key="5">
    <source>
        <dbReference type="Proteomes" id="UP000037460"/>
    </source>
</evidence>
<dbReference type="SUPFAM" id="SSF54928">
    <property type="entry name" value="RNA-binding domain, RBD"/>
    <property type="match status" value="1"/>
</dbReference>
<dbReference type="InterPro" id="IPR000504">
    <property type="entry name" value="RRM_dom"/>
</dbReference>
<gene>
    <name evidence="4" type="ORF">Ctob_016030</name>
</gene>
<comment type="caution">
    <text evidence="4">The sequence shown here is derived from an EMBL/GenBank/DDBJ whole genome shotgun (WGS) entry which is preliminary data.</text>
</comment>